<name>A0A6V8MLI1_9BACT</name>
<accession>A0A6V8MLI1</accession>
<sequence>MKLRMLLVVFIVAVLATPAMAAGPYMGGSLGVAIFHDSDLSAGGNTANAEYDPGFTFNINGGYNFDPVRLEAEFGYKNADLDKITVGGSTFSGSGSDVTVLSYMLNGYYDFKISSPFTPYVGAGLGILHGELDDAGVKSDDTTFGYQFMVGAGYKINKHITLDLSYRFQGAASDFSENGLSISYHSSNILAGVRYNF</sequence>
<reference evidence="5" key="1">
    <citation type="submission" date="2020-06" db="EMBL/GenBank/DDBJ databases">
        <title>Draft genomic sequence of Geomonas sp. Red330.</title>
        <authorList>
            <person name="Itoh H."/>
            <person name="Zhenxing X."/>
            <person name="Ushijima N."/>
            <person name="Masuda Y."/>
            <person name="Shiratori Y."/>
            <person name="Senoo K."/>
        </authorList>
    </citation>
    <scope>NUCLEOTIDE SEQUENCE [LARGE SCALE GENOMIC DNA]</scope>
    <source>
        <strain evidence="5">Red330</strain>
    </source>
</reference>
<dbReference type="InterPro" id="IPR027385">
    <property type="entry name" value="Beta-barrel_OMP"/>
</dbReference>
<dbReference type="EMBL" id="BLXX01000010">
    <property type="protein sequence ID" value="GFO60822.1"/>
    <property type="molecule type" value="Genomic_DNA"/>
</dbReference>
<dbReference type="InterPro" id="IPR011250">
    <property type="entry name" value="OMP/PagP_B-barrel"/>
</dbReference>
<evidence type="ECO:0000313" key="5">
    <source>
        <dbReference type="Proteomes" id="UP000556026"/>
    </source>
</evidence>
<dbReference type="Pfam" id="PF13505">
    <property type="entry name" value="OMP_b-brl"/>
    <property type="match status" value="1"/>
</dbReference>
<keyword evidence="5" id="KW-1185">Reference proteome</keyword>
<dbReference type="Gene3D" id="2.40.160.20">
    <property type="match status" value="1"/>
</dbReference>
<evidence type="ECO:0000259" key="3">
    <source>
        <dbReference type="Pfam" id="PF13505"/>
    </source>
</evidence>
<dbReference type="SUPFAM" id="SSF56925">
    <property type="entry name" value="OMPA-like"/>
    <property type="match status" value="1"/>
</dbReference>
<gene>
    <name evidence="4" type="ORF">GMST_31470</name>
</gene>
<dbReference type="Proteomes" id="UP000556026">
    <property type="component" value="Unassembled WGS sequence"/>
</dbReference>
<keyword evidence="1 2" id="KW-0732">Signal</keyword>
<dbReference type="RefSeq" id="WP_183355624.1">
    <property type="nucleotide sequence ID" value="NZ_BLXX01000010.1"/>
</dbReference>
<dbReference type="AlphaFoldDB" id="A0A6V8MLI1"/>
<evidence type="ECO:0000256" key="1">
    <source>
        <dbReference type="ARBA" id="ARBA00022729"/>
    </source>
</evidence>
<feature type="chain" id="PRO_5028032773" evidence="2">
    <location>
        <begin position="22"/>
        <end position="197"/>
    </location>
</feature>
<feature type="signal peptide" evidence="2">
    <location>
        <begin position="1"/>
        <end position="21"/>
    </location>
</feature>
<feature type="domain" description="Outer membrane protein beta-barrel" evidence="3">
    <location>
        <begin position="11"/>
        <end position="197"/>
    </location>
</feature>
<proteinExistence type="predicted"/>
<evidence type="ECO:0000313" key="4">
    <source>
        <dbReference type="EMBL" id="GFO60822.1"/>
    </source>
</evidence>
<comment type="caution">
    <text evidence="4">The sequence shown here is derived from an EMBL/GenBank/DDBJ whole genome shotgun (WGS) entry which is preliminary data.</text>
</comment>
<protein>
    <submittedName>
        <fullName evidence="4">Outer surface protein</fullName>
    </submittedName>
</protein>
<evidence type="ECO:0000256" key="2">
    <source>
        <dbReference type="SAM" id="SignalP"/>
    </source>
</evidence>
<organism evidence="4 5">
    <name type="scientific">Geomonas silvestris</name>
    <dbReference type="NCBI Taxonomy" id="2740184"/>
    <lineage>
        <taxon>Bacteria</taxon>
        <taxon>Pseudomonadati</taxon>
        <taxon>Thermodesulfobacteriota</taxon>
        <taxon>Desulfuromonadia</taxon>
        <taxon>Geobacterales</taxon>
        <taxon>Geobacteraceae</taxon>
        <taxon>Geomonas</taxon>
    </lineage>
</organism>